<dbReference type="RefSeq" id="WP_311345511.1">
    <property type="nucleotide sequence ID" value="NZ_JAVREI010000007.1"/>
</dbReference>
<proteinExistence type="predicted"/>
<evidence type="ECO:0000313" key="1">
    <source>
        <dbReference type="EMBL" id="MDT0276658.1"/>
    </source>
</evidence>
<gene>
    <name evidence="1" type="ORF">RM425_12175</name>
</gene>
<evidence type="ECO:0000313" key="2">
    <source>
        <dbReference type="Proteomes" id="UP001183222"/>
    </source>
</evidence>
<dbReference type="InterPro" id="IPR036890">
    <property type="entry name" value="HATPase_C_sf"/>
</dbReference>
<dbReference type="EMBL" id="JAVREI010000007">
    <property type="protein sequence ID" value="MDT0276658.1"/>
    <property type="molecule type" value="Genomic_DNA"/>
</dbReference>
<comment type="caution">
    <text evidence="1">The sequence shown here is derived from an EMBL/GenBank/DDBJ whole genome shotgun (WGS) entry which is preliminary data.</text>
</comment>
<sequence length="493" mass="53691">MDIALVNSIGLHHSLATAVADLVDNSLDATAGAIRIRFLLDGVAPVALQVIDDGYGMDSLTIDKAMTYAGRRDYHDTDLGHFGVGLKAASLSQANAVLVYSRAYGASAVGRMLVREGDMASPRVGELSAGDAEKSLAEARFDFAGGSGTIVEWRDVRTFPATTDTSEQMRWLEAAVRDVRSHLGLVLHRLLDAEGPHVFIDSQNLRTGELSAARAIAPIDPFGYRHSGEPGFPAELSLEMPDGSEPVSARAHVWPARSQDPGFKLGGRPGEDAQGFFVYRRNRLLQGGGWCDLWGPRPEWGLARVELDLGPTADAHVTINPEKSGITFSSDLRRALERASCAGTGLTFTDYLQRAAGEEKRSRQRQRRPIAVVEPRGGLPAAVLDAYEAAVEFRPGTSAVDIVWRTLPPGQVFEIDREDDVLALNLRYRKVLVGGPSLDTDDAPVLKTLLHLLLNRYFEGSFMGIKERREIEAWQTLLLAAVTAQTEREQGRA</sequence>
<reference evidence="2" key="1">
    <citation type="submission" date="2023-07" db="EMBL/GenBank/DDBJ databases">
        <title>30 novel species of actinomycetes from the DSMZ collection.</title>
        <authorList>
            <person name="Nouioui I."/>
        </authorList>
    </citation>
    <scope>NUCLEOTIDE SEQUENCE [LARGE SCALE GENOMIC DNA]</scope>
    <source>
        <strain evidence="2">DSM 46792</strain>
    </source>
</reference>
<name>A0ABU2K913_9ACTN</name>
<keyword evidence="1" id="KW-0067">ATP-binding</keyword>
<dbReference type="Pfam" id="PF13589">
    <property type="entry name" value="HATPase_c_3"/>
    <property type="match status" value="1"/>
</dbReference>
<dbReference type="Gene3D" id="3.30.565.10">
    <property type="entry name" value="Histidine kinase-like ATPase, C-terminal domain"/>
    <property type="match status" value="1"/>
</dbReference>
<keyword evidence="2" id="KW-1185">Reference proteome</keyword>
<dbReference type="GO" id="GO:0005524">
    <property type="term" value="F:ATP binding"/>
    <property type="evidence" value="ECO:0007669"/>
    <property type="project" value="UniProtKB-KW"/>
</dbReference>
<organism evidence="1 2">
    <name type="scientific">Blastococcus goldschmidtiae</name>
    <dbReference type="NCBI Taxonomy" id="3075546"/>
    <lineage>
        <taxon>Bacteria</taxon>
        <taxon>Bacillati</taxon>
        <taxon>Actinomycetota</taxon>
        <taxon>Actinomycetes</taxon>
        <taxon>Geodermatophilales</taxon>
        <taxon>Geodermatophilaceae</taxon>
        <taxon>Blastococcus</taxon>
    </lineage>
</organism>
<dbReference type="SUPFAM" id="SSF55874">
    <property type="entry name" value="ATPase domain of HSP90 chaperone/DNA topoisomerase II/histidine kinase"/>
    <property type="match status" value="1"/>
</dbReference>
<keyword evidence="1" id="KW-0547">Nucleotide-binding</keyword>
<accession>A0ABU2K913</accession>
<dbReference type="Proteomes" id="UP001183222">
    <property type="component" value="Unassembled WGS sequence"/>
</dbReference>
<protein>
    <submittedName>
        <fullName evidence="1">ATP-binding protein</fullName>
    </submittedName>
</protein>